<evidence type="ECO:0000313" key="3">
    <source>
        <dbReference type="EMBL" id="SDZ35088.1"/>
    </source>
</evidence>
<sequence>MSLKKLDDADYPAYTTGQAASLLDVQQAFLRSLDTAALLRPERSDGGHRRYSRRQLELAARIRVLFDDGHTLASAARIIGLEDELSAANSEIRALRDQLAGTAGPPAVTG</sequence>
<evidence type="ECO:0000256" key="1">
    <source>
        <dbReference type="ARBA" id="ARBA00023125"/>
    </source>
</evidence>
<protein>
    <submittedName>
        <fullName evidence="3">MerR HTH family regulatory protein</fullName>
    </submittedName>
</protein>
<keyword evidence="1" id="KW-0238">DNA-binding</keyword>
<dbReference type="Pfam" id="PF13411">
    <property type="entry name" value="MerR_1"/>
    <property type="match status" value="1"/>
</dbReference>
<feature type="domain" description="HTH merR-type" evidence="2">
    <location>
        <begin position="13"/>
        <end position="81"/>
    </location>
</feature>
<dbReference type="RefSeq" id="WP_091298897.1">
    <property type="nucleotide sequence ID" value="NZ_FNON01000013.1"/>
</dbReference>
<accession>A0A1H3SBP0</accession>
<dbReference type="Gene3D" id="1.10.1660.10">
    <property type="match status" value="1"/>
</dbReference>
<name>A0A1H3SBP0_9PSEU</name>
<dbReference type="Proteomes" id="UP000199515">
    <property type="component" value="Unassembled WGS sequence"/>
</dbReference>
<dbReference type="SUPFAM" id="SSF46955">
    <property type="entry name" value="Putative DNA-binding domain"/>
    <property type="match status" value="1"/>
</dbReference>
<dbReference type="GO" id="GO:0003677">
    <property type="term" value="F:DNA binding"/>
    <property type="evidence" value="ECO:0007669"/>
    <property type="project" value="UniProtKB-KW"/>
</dbReference>
<dbReference type="OrthoDB" id="3387956at2"/>
<evidence type="ECO:0000259" key="2">
    <source>
        <dbReference type="PROSITE" id="PS50937"/>
    </source>
</evidence>
<reference evidence="3 4" key="1">
    <citation type="submission" date="2016-10" db="EMBL/GenBank/DDBJ databases">
        <authorList>
            <person name="de Groot N.N."/>
        </authorList>
    </citation>
    <scope>NUCLEOTIDE SEQUENCE [LARGE SCALE GENOMIC DNA]</scope>
    <source>
        <strain evidence="3 4">CPCC 202699</strain>
    </source>
</reference>
<proteinExistence type="predicted"/>
<dbReference type="SMART" id="SM00422">
    <property type="entry name" value="HTH_MERR"/>
    <property type="match status" value="1"/>
</dbReference>
<dbReference type="PROSITE" id="PS50937">
    <property type="entry name" value="HTH_MERR_2"/>
    <property type="match status" value="1"/>
</dbReference>
<dbReference type="STRING" id="589385.SAMN05421504_11387"/>
<dbReference type="EMBL" id="FNON01000013">
    <property type="protein sequence ID" value="SDZ35088.1"/>
    <property type="molecule type" value="Genomic_DNA"/>
</dbReference>
<gene>
    <name evidence="3" type="ORF">SAMN05421504_11387</name>
</gene>
<keyword evidence="4" id="KW-1185">Reference proteome</keyword>
<dbReference type="AlphaFoldDB" id="A0A1H3SBP0"/>
<dbReference type="InterPro" id="IPR047057">
    <property type="entry name" value="MerR_fam"/>
</dbReference>
<dbReference type="GO" id="GO:0003700">
    <property type="term" value="F:DNA-binding transcription factor activity"/>
    <property type="evidence" value="ECO:0007669"/>
    <property type="project" value="InterPro"/>
</dbReference>
<dbReference type="InterPro" id="IPR000551">
    <property type="entry name" value="MerR-type_HTH_dom"/>
</dbReference>
<dbReference type="PANTHER" id="PTHR30204">
    <property type="entry name" value="REDOX-CYCLING DRUG-SENSING TRANSCRIPTIONAL ACTIVATOR SOXR"/>
    <property type="match status" value="1"/>
</dbReference>
<evidence type="ECO:0000313" key="4">
    <source>
        <dbReference type="Proteomes" id="UP000199515"/>
    </source>
</evidence>
<organism evidence="3 4">
    <name type="scientific">Amycolatopsis xylanica</name>
    <dbReference type="NCBI Taxonomy" id="589385"/>
    <lineage>
        <taxon>Bacteria</taxon>
        <taxon>Bacillati</taxon>
        <taxon>Actinomycetota</taxon>
        <taxon>Actinomycetes</taxon>
        <taxon>Pseudonocardiales</taxon>
        <taxon>Pseudonocardiaceae</taxon>
        <taxon>Amycolatopsis</taxon>
    </lineage>
</organism>
<dbReference type="InterPro" id="IPR009061">
    <property type="entry name" value="DNA-bd_dom_put_sf"/>
</dbReference>
<dbReference type="PANTHER" id="PTHR30204:SF93">
    <property type="entry name" value="HTH MERR-TYPE DOMAIN-CONTAINING PROTEIN"/>
    <property type="match status" value="1"/>
</dbReference>